<comment type="caution">
    <text evidence="4">The sequence shown here is derived from an EMBL/GenBank/DDBJ whole genome shotgun (WGS) entry which is preliminary data.</text>
</comment>
<name>A0ABW2T8E4_9ACTN</name>
<evidence type="ECO:0000256" key="2">
    <source>
        <dbReference type="RuleBase" id="RU003749"/>
    </source>
</evidence>
<dbReference type="PROSITE" id="PS50801">
    <property type="entry name" value="STAS"/>
    <property type="match status" value="1"/>
</dbReference>
<dbReference type="InterPro" id="IPR002645">
    <property type="entry name" value="STAS_dom"/>
</dbReference>
<gene>
    <name evidence="4" type="ORF">ACFQVD_31610</name>
</gene>
<dbReference type="PANTHER" id="PTHR33495">
    <property type="entry name" value="ANTI-SIGMA FACTOR ANTAGONIST TM_1081-RELATED-RELATED"/>
    <property type="match status" value="1"/>
</dbReference>
<organism evidence="4 5">
    <name type="scientific">Streptosporangium amethystogenes subsp. fukuiense</name>
    <dbReference type="NCBI Taxonomy" id="698418"/>
    <lineage>
        <taxon>Bacteria</taxon>
        <taxon>Bacillati</taxon>
        <taxon>Actinomycetota</taxon>
        <taxon>Actinomycetes</taxon>
        <taxon>Streptosporangiales</taxon>
        <taxon>Streptosporangiaceae</taxon>
        <taxon>Streptosporangium</taxon>
    </lineage>
</organism>
<evidence type="ECO:0000313" key="5">
    <source>
        <dbReference type="Proteomes" id="UP001596514"/>
    </source>
</evidence>
<dbReference type="NCBIfam" id="TIGR00377">
    <property type="entry name" value="ant_ant_sig"/>
    <property type="match status" value="1"/>
</dbReference>
<dbReference type="InterPro" id="IPR003658">
    <property type="entry name" value="Anti-sigma_ant"/>
</dbReference>
<dbReference type="InterPro" id="IPR036513">
    <property type="entry name" value="STAS_dom_sf"/>
</dbReference>
<dbReference type="Gene3D" id="3.30.750.24">
    <property type="entry name" value="STAS domain"/>
    <property type="match status" value="1"/>
</dbReference>
<dbReference type="PANTHER" id="PTHR33495:SF2">
    <property type="entry name" value="ANTI-SIGMA FACTOR ANTAGONIST TM_1081-RELATED"/>
    <property type="match status" value="1"/>
</dbReference>
<keyword evidence="5" id="KW-1185">Reference proteome</keyword>
<comment type="similarity">
    <text evidence="1 2">Belongs to the anti-sigma-factor antagonist family.</text>
</comment>
<protein>
    <recommendedName>
        <fullName evidence="2">Anti-sigma factor antagonist</fullName>
    </recommendedName>
</protein>
<dbReference type="CDD" id="cd07043">
    <property type="entry name" value="STAS_anti-anti-sigma_factors"/>
    <property type="match status" value="1"/>
</dbReference>
<accession>A0ABW2T8E4</accession>
<sequence length="125" mass="13559">MSAAVRVTDVSDPSVKEMVLLSLAGELDYTNAERFRHDLRQAIGQDRSDLVMDLADLTFCDSTGIQEFLNARKIVQDRGGNIVLAGPHPRLQRILHLTGLAQAFGIQPTVADAVKALRAPDIHGG</sequence>
<proteinExistence type="inferred from homology"/>
<dbReference type="Pfam" id="PF01740">
    <property type="entry name" value="STAS"/>
    <property type="match status" value="1"/>
</dbReference>
<evidence type="ECO:0000256" key="1">
    <source>
        <dbReference type="ARBA" id="ARBA00009013"/>
    </source>
</evidence>
<dbReference type="SUPFAM" id="SSF52091">
    <property type="entry name" value="SpoIIaa-like"/>
    <property type="match status" value="1"/>
</dbReference>
<dbReference type="RefSeq" id="WP_343970511.1">
    <property type="nucleotide sequence ID" value="NZ_BAAAGK010000087.1"/>
</dbReference>
<evidence type="ECO:0000313" key="4">
    <source>
        <dbReference type="EMBL" id="MFC7604664.1"/>
    </source>
</evidence>
<dbReference type="EMBL" id="JBHTEE010000001">
    <property type="protein sequence ID" value="MFC7604664.1"/>
    <property type="molecule type" value="Genomic_DNA"/>
</dbReference>
<reference evidence="5" key="1">
    <citation type="journal article" date="2019" name="Int. J. Syst. Evol. Microbiol.">
        <title>The Global Catalogue of Microorganisms (GCM) 10K type strain sequencing project: providing services to taxonomists for standard genome sequencing and annotation.</title>
        <authorList>
            <consortium name="The Broad Institute Genomics Platform"/>
            <consortium name="The Broad Institute Genome Sequencing Center for Infectious Disease"/>
            <person name="Wu L."/>
            <person name="Ma J."/>
        </authorList>
    </citation>
    <scope>NUCLEOTIDE SEQUENCE [LARGE SCALE GENOMIC DNA]</scope>
    <source>
        <strain evidence="5">JCM 10083</strain>
    </source>
</reference>
<feature type="domain" description="STAS" evidence="3">
    <location>
        <begin position="8"/>
        <end position="117"/>
    </location>
</feature>
<evidence type="ECO:0000259" key="3">
    <source>
        <dbReference type="PROSITE" id="PS50801"/>
    </source>
</evidence>
<dbReference type="Proteomes" id="UP001596514">
    <property type="component" value="Unassembled WGS sequence"/>
</dbReference>